<protein>
    <submittedName>
        <fullName evidence="2">Uncharacterized protein</fullName>
    </submittedName>
</protein>
<evidence type="ECO:0000256" key="1">
    <source>
        <dbReference type="SAM" id="MobiDB-lite"/>
    </source>
</evidence>
<evidence type="ECO:0000313" key="2">
    <source>
        <dbReference type="EMBL" id="SVE38601.1"/>
    </source>
</evidence>
<feature type="non-terminal residue" evidence="2">
    <location>
        <position position="1"/>
    </location>
</feature>
<reference evidence="2" key="1">
    <citation type="submission" date="2018-05" db="EMBL/GenBank/DDBJ databases">
        <authorList>
            <person name="Lanie J.A."/>
            <person name="Ng W.-L."/>
            <person name="Kazmierczak K.M."/>
            <person name="Andrzejewski T.M."/>
            <person name="Davidsen T.M."/>
            <person name="Wayne K.J."/>
            <person name="Tettelin H."/>
            <person name="Glass J.I."/>
            <person name="Rusch D."/>
            <person name="Podicherti R."/>
            <person name="Tsui H.-C.T."/>
            <person name="Winkler M.E."/>
        </authorList>
    </citation>
    <scope>NUCLEOTIDE SEQUENCE</scope>
</reference>
<feature type="non-terminal residue" evidence="2">
    <location>
        <position position="76"/>
    </location>
</feature>
<name>A0A383D2F8_9ZZZZ</name>
<organism evidence="2">
    <name type="scientific">marine metagenome</name>
    <dbReference type="NCBI Taxonomy" id="408172"/>
    <lineage>
        <taxon>unclassified sequences</taxon>
        <taxon>metagenomes</taxon>
        <taxon>ecological metagenomes</taxon>
    </lineage>
</organism>
<gene>
    <name evidence="2" type="ORF">METZ01_LOCUS491455</name>
</gene>
<accession>A0A383D2F8</accession>
<dbReference type="AlphaFoldDB" id="A0A383D2F8"/>
<dbReference type="EMBL" id="UINC01213704">
    <property type="protein sequence ID" value="SVE38601.1"/>
    <property type="molecule type" value="Genomic_DNA"/>
</dbReference>
<sequence>RRVGRSSRRMCASGAGGKQFTPPPPAYPCPFGTRSQTAAQPRIRLLFASTTACCGVSMRAGLVYMAAVHRDSIAGR</sequence>
<proteinExistence type="predicted"/>
<feature type="region of interest" description="Disordered" evidence="1">
    <location>
        <begin position="1"/>
        <end position="25"/>
    </location>
</feature>